<dbReference type="Proteomes" id="UP001189429">
    <property type="component" value="Unassembled WGS sequence"/>
</dbReference>
<reference evidence="2" key="1">
    <citation type="submission" date="2023-10" db="EMBL/GenBank/DDBJ databases">
        <authorList>
            <person name="Chen Y."/>
            <person name="Shah S."/>
            <person name="Dougan E. K."/>
            <person name="Thang M."/>
            <person name="Chan C."/>
        </authorList>
    </citation>
    <scope>NUCLEOTIDE SEQUENCE [LARGE SCALE GENOMIC DNA]</scope>
</reference>
<proteinExistence type="predicted"/>
<gene>
    <name evidence="2" type="ORF">PCOR1329_LOCUS27600</name>
</gene>
<protein>
    <submittedName>
        <fullName evidence="2">Uncharacterized protein</fullName>
    </submittedName>
</protein>
<feature type="region of interest" description="Disordered" evidence="1">
    <location>
        <begin position="18"/>
        <end position="111"/>
    </location>
</feature>
<sequence length="111" mass="11463">LYVYVIVRSPVHGLLLREPGRRGAGAAPDREVRRSALLGRRRGVPEGLRGIPGPDAGPGGERPPLPEQPRDGPRGPGVLQARGVRWHAAGALPRADQEAAPGPAASGPAAV</sequence>
<evidence type="ECO:0000313" key="2">
    <source>
        <dbReference type="EMBL" id="CAK0828364.1"/>
    </source>
</evidence>
<feature type="non-terminal residue" evidence="2">
    <location>
        <position position="1"/>
    </location>
</feature>
<accession>A0ABN9SB67</accession>
<organism evidence="2 3">
    <name type="scientific">Prorocentrum cordatum</name>
    <dbReference type="NCBI Taxonomy" id="2364126"/>
    <lineage>
        <taxon>Eukaryota</taxon>
        <taxon>Sar</taxon>
        <taxon>Alveolata</taxon>
        <taxon>Dinophyceae</taxon>
        <taxon>Prorocentrales</taxon>
        <taxon>Prorocentraceae</taxon>
        <taxon>Prorocentrum</taxon>
    </lineage>
</organism>
<evidence type="ECO:0000256" key="1">
    <source>
        <dbReference type="SAM" id="MobiDB-lite"/>
    </source>
</evidence>
<feature type="compositionally biased region" description="Low complexity" evidence="1">
    <location>
        <begin position="99"/>
        <end position="111"/>
    </location>
</feature>
<evidence type="ECO:0000313" key="3">
    <source>
        <dbReference type="Proteomes" id="UP001189429"/>
    </source>
</evidence>
<keyword evidence="3" id="KW-1185">Reference proteome</keyword>
<name>A0ABN9SB67_9DINO</name>
<feature type="non-terminal residue" evidence="2">
    <location>
        <position position="111"/>
    </location>
</feature>
<dbReference type="EMBL" id="CAUYUJ010010004">
    <property type="protein sequence ID" value="CAK0828364.1"/>
    <property type="molecule type" value="Genomic_DNA"/>
</dbReference>
<comment type="caution">
    <text evidence="2">The sequence shown here is derived from an EMBL/GenBank/DDBJ whole genome shotgun (WGS) entry which is preliminary data.</text>
</comment>